<sequence>MTMQIVNLVQGSPEWHAHRAQHFNASDAPAMMGASSYKSRSELIKELATGMSPDIDAATQRRFDDGHQFEAWARPLAEDIIGEPLSPCVGTRGKYSASFDGLTFMNDVAFEHKTLNSTLRSVMEAGCTGADLPLQYRVQMEQQAMVSGSERILFMASKWTSEGLPVEALHCWYEPDAELRAQIIAGWEQIEKDVAAYQPQAAEPKPQPEAKIREALPVLRIEARGEITTSTLDSFKVEVLERINSVNAVLETDQQFADADADAKWLRDVSSAMKQAGKKVRSDMQSVDDVLNVLEQLDQIATRKAIDLEKRVKSEKDVRKQVIIQEAQQALDVHMDSLNKQLGTYWLPRVAGGFAETIKGLKSLDSMRDKVVVALTNAKLQAQTTANTLLLNRDFLRGDGSGQDWITLFPDFPAMGVKEPEVFKAMATMRINDFKQAEAERLEAERARIRAEEEAKARREAEAKAAAEAAEQARQLEADRARIRAEEQQKAQADAAQQRQQVQQQAQEVQAEISQAAQDGTLAAPLASDLSGLVAEQAAESVAGIDAQQAISTAQASAAAAPAADEQEAKLTIGQINARLKDAGLGQISAATLDFHGIPYAKDRGSVQIPVTQVRRLLLLISMGTRKLADDLQSATV</sequence>
<feature type="coiled-coil region" evidence="1">
    <location>
        <begin position="432"/>
        <end position="519"/>
    </location>
</feature>
<accession>A0A0L7MBU3</accession>
<keyword evidence="3" id="KW-0378">Hydrolase</keyword>
<dbReference type="EMBL" id="JNVD01000033">
    <property type="protein sequence ID" value="KOC19118.1"/>
    <property type="molecule type" value="Genomic_DNA"/>
</dbReference>
<dbReference type="GO" id="GO:0004519">
    <property type="term" value="F:endonuclease activity"/>
    <property type="evidence" value="ECO:0007669"/>
    <property type="project" value="UniProtKB-KW"/>
</dbReference>
<organism evidence="3 4">
    <name type="scientific">Comamonas testosteroni</name>
    <name type="common">Pseudomonas testosteroni</name>
    <dbReference type="NCBI Taxonomy" id="285"/>
    <lineage>
        <taxon>Bacteria</taxon>
        <taxon>Pseudomonadati</taxon>
        <taxon>Pseudomonadota</taxon>
        <taxon>Betaproteobacteria</taxon>
        <taxon>Burkholderiales</taxon>
        <taxon>Comamonadaceae</taxon>
        <taxon>Comamonas</taxon>
    </lineage>
</organism>
<dbReference type="InterPro" id="IPR011604">
    <property type="entry name" value="PDDEXK-like_dom_sf"/>
</dbReference>
<dbReference type="InterPro" id="IPR011335">
    <property type="entry name" value="Restrct_endonuc-II-like"/>
</dbReference>
<comment type="caution">
    <text evidence="3">The sequence shown here is derived from an EMBL/GenBank/DDBJ whole genome shotgun (WGS) entry which is preliminary data.</text>
</comment>
<evidence type="ECO:0000313" key="4">
    <source>
        <dbReference type="Proteomes" id="UP000037442"/>
    </source>
</evidence>
<dbReference type="Gene3D" id="3.90.320.10">
    <property type="match status" value="1"/>
</dbReference>
<name>A0A0L7MBU3_COMTE</name>
<reference evidence="4" key="1">
    <citation type="submission" date="2014-06" db="EMBL/GenBank/DDBJ databases">
        <title>Draft genome sequence of C. testosteroni WDL7.</title>
        <authorList>
            <person name="Wu Y."/>
            <person name="Seshan H."/>
            <person name="Arumugam K."/>
        </authorList>
    </citation>
    <scope>NUCLEOTIDE SEQUENCE [LARGE SCALE GENOMIC DNA]</scope>
    <source>
        <strain evidence="4">WDL7</strain>
    </source>
</reference>
<gene>
    <name evidence="3" type="ORF">GL58_20645</name>
</gene>
<evidence type="ECO:0000313" key="3">
    <source>
        <dbReference type="EMBL" id="KOC19118.1"/>
    </source>
</evidence>
<keyword evidence="1" id="KW-0175">Coiled coil</keyword>
<dbReference type="InterPro" id="IPR019080">
    <property type="entry name" value="YqaJ_viral_recombinase"/>
</dbReference>
<feature type="domain" description="YqaJ viral recombinase" evidence="2">
    <location>
        <begin position="14"/>
        <end position="149"/>
    </location>
</feature>
<dbReference type="SUPFAM" id="SSF52980">
    <property type="entry name" value="Restriction endonuclease-like"/>
    <property type="match status" value="1"/>
</dbReference>
<dbReference type="Pfam" id="PF09588">
    <property type="entry name" value="YqaJ"/>
    <property type="match status" value="1"/>
</dbReference>
<keyword evidence="3" id="KW-0255">Endonuclease</keyword>
<evidence type="ECO:0000259" key="2">
    <source>
        <dbReference type="Pfam" id="PF09588"/>
    </source>
</evidence>
<dbReference type="RefSeq" id="WP_053284505.1">
    <property type="nucleotide sequence ID" value="NZ_JNVD01000033.1"/>
</dbReference>
<evidence type="ECO:0000256" key="1">
    <source>
        <dbReference type="SAM" id="Coils"/>
    </source>
</evidence>
<proteinExistence type="predicted"/>
<keyword evidence="3" id="KW-0540">Nuclease</keyword>
<protein>
    <submittedName>
        <fullName evidence="3">Endonuclease</fullName>
    </submittedName>
</protein>
<dbReference type="Proteomes" id="UP000037442">
    <property type="component" value="Unassembled WGS sequence"/>
</dbReference>
<dbReference type="AlphaFoldDB" id="A0A0L7MBU3"/>
<dbReference type="PATRIC" id="fig|285.49.peg.4280"/>